<dbReference type="EMBL" id="JAXIOK010000023">
    <property type="protein sequence ID" value="KAK4743553.1"/>
    <property type="molecule type" value="Genomic_DNA"/>
</dbReference>
<evidence type="ECO:0000256" key="7">
    <source>
        <dbReference type="SAM" id="MobiDB-lite"/>
    </source>
</evidence>
<keyword evidence="11" id="KW-1185">Reference proteome</keyword>
<dbReference type="Pfam" id="PF03791">
    <property type="entry name" value="KNOX2"/>
    <property type="match status" value="1"/>
</dbReference>
<dbReference type="PANTHER" id="PTHR11850">
    <property type="entry name" value="HOMEOBOX PROTEIN TRANSCRIPTION FACTORS"/>
    <property type="match status" value="1"/>
</dbReference>
<evidence type="ECO:0000256" key="3">
    <source>
        <dbReference type="ARBA" id="ARBA00023155"/>
    </source>
</evidence>
<dbReference type="InterPro" id="IPR005540">
    <property type="entry name" value="KNOX1"/>
</dbReference>
<comment type="caution">
    <text evidence="10">The sequence shown here is derived from an EMBL/GenBank/DDBJ whole genome shotgun (WGS) entry which is preliminary data.</text>
</comment>
<dbReference type="PROSITE" id="PS00027">
    <property type="entry name" value="HOMEOBOX_1"/>
    <property type="match status" value="1"/>
</dbReference>
<dbReference type="InterPro" id="IPR005539">
    <property type="entry name" value="ELK_dom"/>
</dbReference>
<keyword evidence="3 5" id="KW-0371">Homeobox</keyword>
<dbReference type="InterPro" id="IPR050224">
    <property type="entry name" value="TALE_homeobox"/>
</dbReference>
<keyword evidence="2 5" id="KW-0238">DNA-binding</keyword>
<feature type="region of interest" description="Disordered" evidence="7">
    <location>
        <begin position="29"/>
        <end position="51"/>
    </location>
</feature>
<evidence type="ECO:0000256" key="4">
    <source>
        <dbReference type="ARBA" id="ARBA00023242"/>
    </source>
</evidence>
<keyword evidence="4 5" id="KW-0539">Nucleus</keyword>
<feature type="domain" description="ELK" evidence="9">
    <location>
        <begin position="234"/>
        <end position="254"/>
    </location>
</feature>
<feature type="domain" description="Homeobox" evidence="8">
    <location>
        <begin position="254"/>
        <end position="317"/>
    </location>
</feature>
<evidence type="ECO:0000313" key="10">
    <source>
        <dbReference type="EMBL" id="KAK4743553.1"/>
    </source>
</evidence>
<evidence type="ECO:0000259" key="8">
    <source>
        <dbReference type="PROSITE" id="PS50071"/>
    </source>
</evidence>
<evidence type="ECO:0000256" key="1">
    <source>
        <dbReference type="ARBA" id="ARBA00004123"/>
    </source>
</evidence>
<evidence type="ECO:0000259" key="9">
    <source>
        <dbReference type="PROSITE" id="PS51213"/>
    </source>
</evidence>
<proteinExistence type="inferred from homology"/>
<evidence type="ECO:0008006" key="12">
    <source>
        <dbReference type="Google" id="ProtNLM"/>
    </source>
</evidence>
<dbReference type="SUPFAM" id="SSF46689">
    <property type="entry name" value="Homeodomain-like"/>
    <property type="match status" value="1"/>
</dbReference>
<evidence type="ECO:0000256" key="6">
    <source>
        <dbReference type="PROSITE-ProRule" id="PRU00559"/>
    </source>
</evidence>
<dbReference type="InterPro" id="IPR001356">
    <property type="entry name" value="HD"/>
</dbReference>
<protein>
    <recommendedName>
        <fullName evidence="12">Homeobox protein knotted-1-like 1</fullName>
    </recommendedName>
</protein>
<dbReference type="SMART" id="SM00389">
    <property type="entry name" value="HOX"/>
    <property type="match status" value="1"/>
</dbReference>
<organism evidence="10 11">
    <name type="scientific">Trapa incisa</name>
    <dbReference type="NCBI Taxonomy" id="236973"/>
    <lineage>
        <taxon>Eukaryota</taxon>
        <taxon>Viridiplantae</taxon>
        <taxon>Streptophyta</taxon>
        <taxon>Embryophyta</taxon>
        <taxon>Tracheophyta</taxon>
        <taxon>Spermatophyta</taxon>
        <taxon>Magnoliopsida</taxon>
        <taxon>eudicotyledons</taxon>
        <taxon>Gunneridae</taxon>
        <taxon>Pentapetalae</taxon>
        <taxon>rosids</taxon>
        <taxon>malvids</taxon>
        <taxon>Myrtales</taxon>
        <taxon>Lythraceae</taxon>
        <taxon>Trapa</taxon>
    </lineage>
</organism>
<dbReference type="PROSITE" id="PS50071">
    <property type="entry name" value="HOMEOBOX_2"/>
    <property type="match status" value="1"/>
</dbReference>
<dbReference type="GO" id="GO:0005634">
    <property type="term" value="C:nucleus"/>
    <property type="evidence" value="ECO:0007669"/>
    <property type="project" value="UniProtKB-SubCell"/>
</dbReference>
<sequence length="347" mass="38849">MEDLYRNFALGAADSSTVDGFYHHHQHLEGSSYNTNNESGSNNNHNNGEDRLEEGLQGAKLEGASESDNMSDLIKSQIATHPLYPELLSAYISCQKVGAPPEIASLLEEIGQLVNRRTSSNCAKIGADPQLDEFMESYCEVLHRYKEELSRPFDEASIFLRDIQSQLSSLCWDNTPRTAATATLLGPGNSHSHSHSADEAAAAMEDELSCGEATGAISEAREGSIGADDRSDREMREMLRNKYSGYLSSLRKEFLKKRKNGKLPKDARAMLLDWWSAHYRWPYPTEEEKLKLSESTGLDQKQINNWFINQRKRHWKPSEDMRFALMEGVSSDLPPYSEPGDGGGHLT</sequence>
<comment type="subcellular location">
    <subcellularLocation>
        <location evidence="1 5">Nucleus</location>
    </subcellularLocation>
</comment>
<dbReference type="SMART" id="SM01255">
    <property type="entry name" value="KNOX1"/>
    <property type="match status" value="1"/>
</dbReference>
<evidence type="ECO:0000256" key="2">
    <source>
        <dbReference type="ARBA" id="ARBA00023125"/>
    </source>
</evidence>
<name>A0AAN7GNP5_9MYRT</name>
<dbReference type="GO" id="GO:0000981">
    <property type="term" value="F:DNA-binding transcription factor activity, RNA polymerase II-specific"/>
    <property type="evidence" value="ECO:0007669"/>
    <property type="project" value="InterPro"/>
</dbReference>
<evidence type="ECO:0000313" key="11">
    <source>
        <dbReference type="Proteomes" id="UP001345219"/>
    </source>
</evidence>
<feature type="DNA-binding region" description="Homeobox; TALE-type" evidence="5">
    <location>
        <begin position="255"/>
        <end position="318"/>
    </location>
</feature>
<dbReference type="PROSITE" id="PS51213">
    <property type="entry name" value="ELK"/>
    <property type="match status" value="1"/>
</dbReference>
<dbReference type="Pfam" id="PF03790">
    <property type="entry name" value="KNOX1"/>
    <property type="match status" value="1"/>
</dbReference>
<dbReference type="InterPro" id="IPR017970">
    <property type="entry name" value="Homeobox_CS"/>
</dbReference>
<dbReference type="InterPro" id="IPR009057">
    <property type="entry name" value="Homeodomain-like_sf"/>
</dbReference>
<evidence type="ECO:0000256" key="5">
    <source>
        <dbReference type="PROSITE-ProRule" id="PRU00108"/>
    </source>
</evidence>
<feature type="compositionally biased region" description="Low complexity" evidence="7">
    <location>
        <begin position="29"/>
        <end position="46"/>
    </location>
</feature>
<dbReference type="Gene3D" id="1.10.10.60">
    <property type="entry name" value="Homeodomain-like"/>
    <property type="match status" value="1"/>
</dbReference>
<comment type="similarity">
    <text evidence="6">Belongs to the TALE/KNOX homeobox family.</text>
</comment>
<accession>A0AAN7GNP5</accession>
<dbReference type="AlphaFoldDB" id="A0AAN7GNP5"/>
<dbReference type="SMART" id="SM01256">
    <property type="entry name" value="KNOX2"/>
    <property type="match status" value="1"/>
</dbReference>
<dbReference type="Proteomes" id="UP001345219">
    <property type="component" value="Chromosome 1"/>
</dbReference>
<reference evidence="10 11" key="1">
    <citation type="journal article" date="2023" name="Hortic Res">
        <title>Pangenome of water caltrop reveals structural variations and asymmetric subgenome divergence after allopolyploidization.</title>
        <authorList>
            <person name="Zhang X."/>
            <person name="Chen Y."/>
            <person name="Wang L."/>
            <person name="Yuan Y."/>
            <person name="Fang M."/>
            <person name="Shi L."/>
            <person name="Lu R."/>
            <person name="Comes H.P."/>
            <person name="Ma Y."/>
            <person name="Chen Y."/>
            <person name="Huang G."/>
            <person name="Zhou Y."/>
            <person name="Zheng Z."/>
            <person name="Qiu Y."/>
        </authorList>
    </citation>
    <scope>NUCLEOTIDE SEQUENCE [LARGE SCALE GENOMIC DNA]</scope>
    <source>
        <tissue evidence="10">Roots</tissue>
    </source>
</reference>
<dbReference type="InterPro" id="IPR005541">
    <property type="entry name" value="KNOX2"/>
</dbReference>
<dbReference type="SMART" id="SM01188">
    <property type="entry name" value="ELK"/>
    <property type="match status" value="1"/>
</dbReference>
<dbReference type="InterPro" id="IPR008422">
    <property type="entry name" value="KN_HD"/>
</dbReference>
<dbReference type="Pfam" id="PF03789">
    <property type="entry name" value="ELK"/>
    <property type="match status" value="1"/>
</dbReference>
<dbReference type="GO" id="GO:0003677">
    <property type="term" value="F:DNA binding"/>
    <property type="evidence" value="ECO:0007669"/>
    <property type="project" value="UniProtKB-UniRule"/>
</dbReference>
<dbReference type="Pfam" id="PF05920">
    <property type="entry name" value="Homeobox_KN"/>
    <property type="match status" value="1"/>
</dbReference>
<gene>
    <name evidence="10" type="ORF">SAY87_001554</name>
</gene>
<dbReference type="CDD" id="cd00086">
    <property type="entry name" value="homeodomain"/>
    <property type="match status" value="1"/>
</dbReference>